<dbReference type="Pfam" id="PF19112">
    <property type="entry name" value="VanA_C"/>
    <property type="match status" value="1"/>
</dbReference>
<dbReference type="EC" id="1.14.13.-" evidence="7"/>
<keyword evidence="3 7" id="KW-0560">Oxidoreductase</keyword>
<keyword evidence="2" id="KW-0479">Metal-binding</keyword>
<dbReference type="InterPro" id="IPR050584">
    <property type="entry name" value="Cholesterol_7-desaturase"/>
</dbReference>
<evidence type="ECO:0000256" key="5">
    <source>
        <dbReference type="ARBA" id="ARBA00023014"/>
    </source>
</evidence>
<dbReference type="PANTHER" id="PTHR21266:SF60">
    <property type="entry name" value="3-KETOSTEROID-9-ALPHA-MONOOXYGENASE, OXYGENASE COMPONENT"/>
    <property type="match status" value="1"/>
</dbReference>
<comment type="caution">
    <text evidence="7">The sequence shown here is derived from an EMBL/GenBank/DDBJ whole genome shotgun (WGS) entry which is preliminary data.</text>
</comment>
<evidence type="ECO:0000313" key="7">
    <source>
        <dbReference type="EMBL" id="MDU0202120.1"/>
    </source>
</evidence>
<keyword evidence="7" id="KW-0223">Dioxygenase</keyword>
<dbReference type="Gene3D" id="2.102.10.10">
    <property type="entry name" value="Rieske [2Fe-2S] iron-sulphur domain"/>
    <property type="match status" value="1"/>
</dbReference>
<dbReference type="EMBL" id="JAWCUD010000003">
    <property type="protein sequence ID" value="MDU0202120.1"/>
    <property type="molecule type" value="Genomic_DNA"/>
</dbReference>
<evidence type="ECO:0000256" key="2">
    <source>
        <dbReference type="ARBA" id="ARBA00022723"/>
    </source>
</evidence>
<evidence type="ECO:0000313" key="8">
    <source>
        <dbReference type="Proteomes" id="UP001260980"/>
    </source>
</evidence>
<keyword evidence="1" id="KW-0001">2Fe-2S</keyword>
<dbReference type="InterPro" id="IPR036922">
    <property type="entry name" value="Rieske_2Fe-2S_sf"/>
</dbReference>
<dbReference type="PANTHER" id="PTHR21266">
    <property type="entry name" value="IRON-SULFUR DOMAIN CONTAINING PROTEIN"/>
    <property type="match status" value="1"/>
</dbReference>
<name>A0ABU3RCX9_9BACL</name>
<dbReference type="Pfam" id="PF00355">
    <property type="entry name" value="Rieske"/>
    <property type="match status" value="1"/>
</dbReference>
<keyword evidence="8" id="KW-1185">Reference proteome</keyword>
<organism evidence="7 8">
    <name type="scientific">Paenibacillus violae</name>
    <dbReference type="NCBI Taxonomy" id="3077234"/>
    <lineage>
        <taxon>Bacteria</taxon>
        <taxon>Bacillati</taxon>
        <taxon>Bacillota</taxon>
        <taxon>Bacilli</taxon>
        <taxon>Bacillales</taxon>
        <taxon>Paenibacillaceae</taxon>
        <taxon>Paenibacillus</taxon>
    </lineage>
</organism>
<evidence type="ECO:0000259" key="6">
    <source>
        <dbReference type="PROSITE" id="PS51296"/>
    </source>
</evidence>
<sequence>MVNKRVYHEVREIDQKVFPVAWYAVAWSKDLDKIPIKRRLLGKDLVLYRDRARNVIAMHAYCPHRGADLSLGSCRDGQLVCPYHAWRFDTDGRCIDIPAHPNRPIPAFAHTFTYPVTERAGLVWVYPKANDTGNAAAEIPDLLIFPELDDSKYTAAPYAAIWRAHLTRVIESVIDVAHVPIVHRASIGKKSKEEIQITFEADGEHIHVKNGNGLLHYQFPQQWILTLPNQTRNKIFNYVTFTPIDENKTAIFGLAGRNFAKSVPGMNTIFSRYSAKVLEEDRTIVESQHPRPIPEALRMEAHVPADGPQVRFRQRWYDFLTGDEQKIKLDGLRYDAEYH</sequence>
<keyword evidence="4" id="KW-0408">Iron</keyword>
<dbReference type="Proteomes" id="UP001260980">
    <property type="component" value="Unassembled WGS sequence"/>
</dbReference>
<dbReference type="GO" id="GO:0051213">
    <property type="term" value="F:dioxygenase activity"/>
    <property type="evidence" value="ECO:0007669"/>
    <property type="project" value="UniProtKB-KW"/>
</dbReference>
<proteinExistence type="predicted"/>
<accession>A0ABU3RCX9</accession>
<dbReference type="InterPro" id="IPR044043">
    <property type="entry name" value="VanA_C_cat"/>
</dbReference>
<dbReference type="SUPFAM" id="SSF50022">
    <property type="entry name" value="ISP domain"/>
    <property type="match status" value="1"/>
</dbReference>
<dbReference type="Gene3D" id="3.90.380.10">
    <property type="entry name" value="Naphthalene 1,2-dioxygenase Alpha Subunit, Chain A, domain 1"/>
    <property type="match status" value="1"/>
</dbReference>
<dbReference type="RefSeq" id="WP_315952111.1">
    <property type="nucleotide sequence ID" value="NZ_JAWCUD010000003.1"/>
</dbReference>
<gene>
    <name evidence="7" type="ORF">RQP52_13520</name>
</gene>
<dbReference type="InterPro" id="IPR017941">
    <property type="entry name" value="Rieske_2Fe-2S"/>
</dbReference>
<protein>
    <submittedName>
        <fullName evidence="7">Aromatic ring-hydroxylating dioxygenase subunit alpha</fullName>
        <ecNumber evidence="7">1.14.13.-</ecNumber>
    </submittedName>
</protein>
<reference evidence="7 8" key="1">
    <citation type="submission" date="2023-10" db="EMBL/GenBank/DDBJ databases">
        <title>Paenibacillus strain PFR10 Genome sequencing and assembly.</title>
        <authorList>
            <person name="Kim I."/>
        </authorList>
    </citation>
    <scope>NUCLEOTIDE SEQUENCE [LARGE SCALE GENOMIC DNA]</scope>
    <source>
        <strain evidence="7 8">PFR10</strain>
    </source>
</reference>
<feature type="domain" description="Rieske" evidence="6">
    <location>
        <begin position="22"/>
        <end position="125"/>
    </location>
</feature>
<evidence type="ECO:0000256" key="1">
    <source>
        <dbReference type="ARBA" id="ARBA00022714"/>
    </source>
</evidence>
<keyword evidence="5" id="KW-0411">Iron-sulfur</keyword>
<dbReference type="PROSITE" id="PS51296">
    <property type="entry name" value="RIESKE"/>
    <property type="match status" value="1"/>
</dbReference>
<evidence type="ECO:0000256" key="3">
    <source>
        <dbReference type="ARBA" id="ARBA00023002"/>
    </source>
</evidence>
<evidence type="ECO:0000256" key="4">
    <source>
        <dbReference type="ARBA" id="ARBA00023004"/>
    </source>
</evidence>
<dbReference type="SUPFAM" id="SSF55961">
    <property type="entry name" value="Bet v1-like"/>
    <property type="match status" value="1"/>
</dbReference>